<reference evidence="1" key="2">
    <citation type="submission" date="2019-11" db="EMBL/GenBank/DDBJ databases">
        <title>Improved Assembly of Tolypothrix boutellei genome.</title>
        <authorList>
            <person name="Sarangi A.N."/>
            <person name="Mukherjee M."/>
            <person name="Ghosh S."/>
            <person name="Singh D."/>
            <person name="Das A."/>
            <person name="Kant S."/>
            <person name="Prusty A."/>
            <person name="Tripathy S."/>
        </authorList>
    </citation>
    <scope>NUCLEOTIDE SEQUENCE</scope>
    <source>
        <strain evidence="1">VB521301</strain>
    </source>
</reference>
<evidence type="ECO:0000313" key="2">
    <source>
        <dbReference type="EMBL" id="KIE07307.1"/>
    </source>
</evidence>
<sequence length="338" mass="39055">MLKTRSNPPVSIQITPMRVPEAMPSVDPALPSGSVIIESVAQKSLLVYPGEPSETIVQVKNLEQHTLQLTLKVEGNFPLEWCQIITEDKEIAPGAQMEAVLYFFVPATFFEDREAISPETRERLVLDYHCIIDVHINENTEQEQVQQEEFGLYIRPYTSYMSFLPAVYREIDFMSRFMQIFEQAIEPVIQNFKVMWANLDPLTAPTALLPFLAYWVAWPLDSIWGIPQQRRLIRRAMELYRWRGTRKGLRLYLHLYTGLPLDEDIPQEAEKHISITEPFSQGFILSSANLGENTVLGGGQPYHFIVRLRADNTTLDEKLVRRIIDQEKPAFCTYELFM</sequence>
<dbReference type="NCBIfam" id="TIGR02242">
    <property type="entry name" value="tail_TIGR02242"/>
    <property type="match status" value="1"/>
</dbReference>
<proteinExistence type="predicted"/>
<dbReference type="Proteomes" id="UP000029738">
    <property type="component" value="Unassembled WGS sequence"/>
</dbReference>
<organism evidence="2">
    <name type="scientific">Tolypothrix bouteillei VB521301</name>
    <dbReference type="NCBI Taxonomy" id="1479485"/>
    <lineage>
        <taxon>Bacteria</taxon>
        <taxon>Bacillati</taxon>
        <taxon>Cyanobacteriota</taxon>
        <taxon>Cyanophyceae</taxon>
        <taxon>Nostocales</taxon>
        <taxon>Tolypothrichaceae</taxon>
        <taxon>Tolypothrix</taxon>
    </lineage>
</organism>
<dbReference type="STRING" id="1479485.DA73_0240035"/>
<dbReference type="RefSeq" id="WP_038081280.1">
    <property type="nucleotide sequence ID" value="NZ_JHEG04000001.1"/>
</dbReference>
<dbReference type="EMBL" id="JHEG02000059">
    <property type="protein sequence ID" value="KIE07307.1"/>
    <property type="molecule type" value="Genomic_DNA"/>
</dbReference>
<dbReference type="AlphaFoldDB" id="A0A0C1MY76"/>
<evidence type="ECO:0000313" key="3">
    <source>
        <dbReference type="Proteomes" id="UP000029738"/>
    </source>
</evidence>
<gene>
    <name evidence="2" type="ORF">DA73_0240035</name>
    <name evidence="1" type="ORF">DA73_0400029975</name>
</gene>
<comment type="caution">
    <text evidence="2">The sequence shown here is derived from an EMBL/GenBank/DDBJ whole genome shotgun (WGS) entry which is preliminary data.</text>
</comment>
<keyword evidence="3" id="KW-1185">Reference proteome</keyword>
<dbReference type="Pfam" id="PF09684">
    <property type="entry name" value="Tail_P2_I"/>
    <property type="match status" value="1"/>
</dbReference>
<accession>A0A0C1MY76</accession>
<dbReference type="EMBL" id="JHEG04000001">
    <property type="protein sequence ID" value="KAF3889239.1"/>
    <property type="molecule type" value="Genomic_DNA"/>
</dbReference>
<evidence type="ECO:0000313" key="1">
    <source>
        <dbReference type="EMBL" id="KAF3889239.1"/>
    </source>
</evidence>
<protein>
    <submittedName>
        <fullName evidence="2">Phage tail protein</fullName>
    </submittedName>
</protein>
<dbReference type="OrthoDB" id="370073at2"/>
<reference evidence="2" key="1">
    <citation type="journal article" date="2015" name="Genome Announc.">
        <title>Draft Genome Sequence of Tolypothrix boutellei Strain VB521301.</title>
        <authorList>
            <person name="Chandrababunaidu M.M."/>
            <person name="Singh D."/>
            <person name="Sen D."/>
            <person name="Bhan S."/>
            <person name="Das S."/>
            <person name="Gupta A."/>
            <person name="Adhikary S.P."/>
            <person name="Tripathy S."/>
        </authorList>
    </citation>
    <scope>NUCLEOTIDE SEQUENCE</scope>
    <source>
        <strain evidence="2">VB521301</strain>
    </source>
</reference>
<dbReference type="InterPro" id="IPR011748">
    <property type="entry name" value="Unchr_phage_tail-like"/>
</dbReference>
<name>A0A0C1MY76_9CYAN</name>
<dbReference type="InterPro" id="IPR006521">
    <property type="entry name" value="Tail_protein_I"/>
</dbReference>